<organism evidence="2 3">
    <name type="scientific">Pseudonocardia xinjiangensis</name>
    <dbReference type="NCBI Taxonomy" id="75289"/>
    <lineage>
        <taxon>Bacteria</taxon>
        <taxon>Bacillati</taxon>
        <taxon>Actinomycetota</taxon>
        <taxon>Actinomycetes</taxon>
        <taxon>Pseudonocardiales</taxon>
        <taxon>Pseudonocardiaceae</taxon>
        <taxon>Pseudonocardia</taxon>
    </lineage>
</organism>
<accession>A0ABX1RPV9</accession>
<reference evidence="2 3" key="1">
    <citation type="submission" date="2020-04" db="EMBL/GenBank/DDBJ databases">
        <authorList>
            <person name="Klaysubun C."/>
            <person name="Duangmal K."/>
            <person name="Lipun K."/>
        </authorList>
    </citation>
    <scope>NUCLEOTIDE SEQUENCE [LARGE SCALE GENOMIC DNA]</scope>
    <source>
        <strain evidence="2 3">JCM 11839</strain>
    </source>
</reference>
<comment type="caution">
    <text evidence="2">The sequence shown here is derived from an EMBL/GenBank/DDBJ whole genome shotgun (WGS) entry which is preliminary data.</text>
</comment>
<dbReference type="Proteomes" id="UP001296706">
    <property type="component" value="Unassembled WGS sequence"/>
</dbReference>
<dbReference type="EMBL" id="JAAXKY010000231">
    <property type="protein sequence ID" value="NMH82408.1"/>
    <property type="molecule type" value="Genomic_DNA"/>
</dbReference>
<evidence type="ECO:0000313" key="2">
    <source>
        <dbReference type="EMBL" id="NMH82408.1"/>
    </source>
</evidence>
<sequence>PATPIAAPPVTGAQIAGLALNPARDRVAAILAERTRAEEVAREVAAKAAAARAEAQRAAAAKPPPDPRHEAYQRMHARISEACDDGRLRGSICRGT</sequence>
<proteinExistence type="predicted"/>
<keyword evidence="3" id="KW-1185">Reference proteome</keyword>
<name>A0ABX1RPV9_9PSEU</name>
<dbReference type="RefSeq" id="WP_211175354.1">
    <property type="nucleotide sequence ID" value="NZ_JAAXKY010000231.1"/>
</dbReference>
<evidence type="ECO:0000256" key="1">
    <source>
        <dbReference type="SAM" id="MobiDB-lite"/>
    </source>
</evidence>
<evidence type="ECO:0000313" key="3">
    <source>
        <dbReference type="Proteomes" id="UP001296706"/>
    </source>
</evidence>
<feature type="compositionally biased region" description="Low complexity" evidence="1">
    <location>
        <begin position="51"/>
        <end position="61"/>
    </location>
</feature>
<feature type="non-terminal residue" evidence="2">
    <location>
        <position position="1"/>
    </location>
</feature>
<gene>
    <name evidence="2" type="ORF">HF577_35635</name>
</gene>
<feature type="region of interest" description="Disordered" evidence="1">
    <location>
        <begin position="51"/>
        <end position="71"/>
    </location>
</feature>
<protein>
    <submittedName>
        <fullName evidence="2">Uncharacterized protein</fullName>
    </submittedName>
</protein>